<reference evidence="2 3" key="1">
    <citation type="submission" date="2016-10" db="EMBL/GenBank/DDBJ databases">
        <title>The Draft Genome Sequence of Actinokineospora bangkokensis 44EHWT reveals the biosynthetic pathway of antifungal compounds Thailandins with unusual extender unit butylmalonyl-CoA.</title>
        <authorList>
            <person name="Greule A."/>
            <person name="Intra B."/>
            <person name="Flemming S."/>
            <person name="Rommel M.G."/>
            <person name="Panbangred W."/>
            <person name="Bechthold A."/>
        </authorList>
    </citation>
    <scope>NUCLEOTIDE SEQUENCE [LARGE SCALE GENOMIC DNA]</scope>
    <source>
        <strain evidence="2 3">44EHW</strain>
    </source>
</reference>
<dbReference type="SUPFAM" id="SSF82171">
    <property type="entry name" value="DPP6 N-terminal domain-like"/>
    <property type="match status" value="1"/>
</dbReference>
<protein>
    <recommendedName>
        <fullName evidence="4">Abnormal spindle-like microcephaly-associated protein ASH domain-containing protein</fullName>
    </recommendedName>
</protein>
<accession>A0A1Q9LLK2</accession>
<dbReference type="AlphaFoldDB" id="A0A1Q9LLK2"/>
<feature type="region of interest" description="Disordered" evidence="1">
    <location>
        <begin position="381"/>
        <end position="418"/>
    </location>
</feature>
<dbReference type="Gene3D" id="2.60.40.10">
    <property type="entry name" value="Immunoglobulins"/>
    <property type="match status" value="2"/>
</dbReference>
<feature type="region of interest" description="Disordered" evidence="1">
    <location>
        <begin position="127"/>
        <end position="151"/>
    </location>
</feature>
<feature type="compositionally biased region" description="Basic and acidic residues" evidence="1">
    <location>
        <begin position="404"/>
        <end position="413"/>
    </location>
</feature>
<dbReference type="InterPro" id="IPR011659">
    <property type="entry name" value="WD40"/>
</dbReference>
<dbReference type="Proteomes" id="UP000186040">
    <property type="component" value="Unassembled WGS sequence"/>
</dbReference>
<evidence type="ECO:0008006" key="4">
    <source>
        <dbReference type="Google" id="ProtNLM"/>
    </source>
</evidence>
<evidence type="ECO:0000313" key="2">
    <source>
        <dbReference type="EMBL" id="OLR92874.1"/>
    </source>
</evidence>
<sequence>MDGGDPVVGHGTEWGSGARRAATATRVGAALVVAAVVPTLMVLAPEPVPADTGAPGTVELLSVNGGGSDGGSWDYGNQVATSGDGRSVAFTTRRSLDPADAAEYQHGDVYVRDRATGRTVLISRGRFPYYGTGTPPPPPTAPVDTDSDAESYDPTISADGRYVAFASEARNIAQSPYFDNYGPKVIVCDRDPDGDGVLDETLPDGAMDYDYVIVGERRGEWESYTRSQAPSLSADGSVLSWVEAYAPESYQPVVRSVRLPHGEGGRLVTPDLEDITTHGPAWGWNQGEGVSRGPGPVTTDAGVAYLTPVPCGDPALRACGDADLRLDAEGGPVDIPVAAPAGSWYEVHDLTASRDGRVLAFALMVWSEGSGQQEQVLVHDRDPDRDGVPWPAEGEPLGTSTASRDPRGQDADGFHPSLSGDGRYLAFLTRAPGMHDGGDVPDPGDYYDPTPSPYAQAVVRDLVEDAAREAAGLPRLPAELVSRSRVVTCPGQSAGGLCGGDSAATSVSVDGDGSLVAFQSNAGDLVAGDTNGLPDTFAMQFRPGLSAAPPDFGTATEGGTVTRTIVVGHQGFGPVRFTGITFTGADAGGFAVFPADGCAGKVLHRGDTCPISVRYTAARAGARSATAVLAFDGGTTPVPLAVRVEAVAPPTPRAGTLALSPDVLTFPGPRLALSPTPDLVVEVVNSGGSPVAVTGVAPVTGVGLFPGDYRVVADSCTGQVVQPGARCRVTVAQQLRGAGSRPGALLLTSDAPDGPRVIGLAGSGVVARLVVDPAVSRADRVVRVLGAGFPAGADVRVELPAAGGAVTARTDAAGAFSAPVVVLNHFGVGTVQVTASVAGTDVTATAPLLLVQGSFQPPGFTSRG</sequence>
<organism evidence="2 3">
    <name type="scientific">Actinokineospora bangkokensis</name>
    <dbReference type="NCBI Taxonomy" id="1193682"/>
    <lineage>
        <taxon>Bacteria</taxon>
        <taxon>Bacillati</taxon>
        <taxon>Actinomycetota</taxon>
        <taxon>Actinomycetes</taxon>
        <taxon>Pseudonocardiales</taxon>
        <taxon>Pseudonocardiaceae</taxon>
        <taxon>Actinokineospora</taxon>
    </lineage>
</organism>
<name>A0A1Q9LLK2_9PSEU</name>
<comment type="caution">
    <text evidence="2">The sequence shown here is derived from an EMBL/GenBank/DDBJ whole genome shotgun (WGS) entry which is preliminary data.</text>
</comment>
<keyword evidence="3" id="KW-1185">Reference proteome</keyword>
<dbReference type="OrthoDB" id="5240813at2"/>
<dbReference type="STRING" id="1193682.BJP25_19305"/>
<evidence type="ECO:0000313" key="3">
    <source>
        <dbReference type="Proteomes" id="UP000186040"/>
    </source>
</evidence>
<dbReference type="InterPro" id="IPR013783">
    <property type="entry name" value="Ig-like_fold"/>
</dbReference>
<dbReference type="EMBL" id="MKQR01000014">
    <property type="protein sequence ID" value="OLR92874.1"/>
    <property type="molecule type" value="Genomic_DNA"/>
</dbReference>
<evidence type="ECO:0000256" key="1">
    <source>
        <dbReference type="SAM" id="MobiDB-lite"/>
    </source>
</evidence>
<dbReference type="NCBIfam" id="NF012200">
    <property type="entry name" value="choice_anch_D"/>
    <property type="match status" value="1"/>
</dbReference>
<dbReference type="RefSeq" id="WP_075975390.1">
    <property type="nucleotide sequence ID" value="NZ_MKQR01000014.1"/>
</dbReference>
<proteinExistence type="predicted"/>
<gene>
    <name evidence="2" type="ORF">BJP25_19305</name>
</gene>
<dbReference type="GO" id="GO:0005975">
    <property type="term" value="P:carbohydrate metabolic process"/>
    <property type="evidence" value="ECO:0007669"/>
    <property type="project" value="UniProtKB-ARBA"/>
</dbReference>
<dbReference type="Pfam" id="PF07676">
    <property type="entry name" value="PD40"/>
    <property type="match status" value="1"/>
</dbReference>